<comment type="caution">
    <text evidence="2">The sequence shown here is derived from an EMBL/GenBank/DDBJ whole genome shotgun (WGS) entry which is preliminary data.</text>
</comment>
<protein>
    <submittedName>
        <fullName evidence="2">Uncharacterized protein</fullName>
    </submittedName>
</protein>
<accession>A0ABR0KYC7</accession>
<organism evidence="2 3">
    <name type="scientific">Rachicladosporium monterosium</name>
    <dbReference type="NCBI Taxonomy" id="1507873"/>
    <lineage>
        <taxon>Eukaryota</taxon>
        <taxon>Fungi</taxon>
        <taxon>Dikarya</taxon>
        <taxon>Ascomycota</taxon>
        <taxon>Pezizomycotina</taxon>
        <taxon>Dothideomycetes</taxon>
        <taxon>Dothideomycetidae</taxon>
        <taxon>Cladosporiales</taxon>
        <taxon>Cladosporiaceae</taxon>
        <taxon>Rachicladosporium</taxon>
    </lineage>
</organism>
<name>A0ABR0KYC7_9PEZI</name>
<evidence type="ECO:0000256" key="1">
    <source>
        <dbReference type="SAM" id="MobiDB-lite"/>
    </source>
</evidence>
<feature type="region of interest" description="Disordered" evidence="1">
    <location>
        <begin position="168"/>
        <end position="199"/>
    </location>
</feature>
<keyword evidence="3" id="KW-1185">Reference proteome</keyword>
<feature type="region of interest" description="Disordered" evidence="1">
    <location>
        <begin position="110"/>
        <end position="147"/>
    </location>
</feature>
<dbReference type="EMBL" id="JAVRRR010000751">
    <property type="protein sequence ID" value="KAK5140630.1"/>
    <property type="molecule type" value="Genomic_DNA"/>
</dbReference>
<evidence type="ECO:0000313" key="3">
    <source>
        <dbReference type="Proteomes" id="UP001308179"/>
    </source>
</evidence>
<reference evidence="2 3" key="1">
    <citation type="submission" date="2023-08" db="EMBL/GenBank/DDBJ databases">
        <title>Black Yeasts Isolated from many extreme environments.</title>
        <authorList>
            <person name="Coleine C."/>
            <person name="Stajich J.E."/>
            <person name="Selbmann L."/>
        </authorList>
    </citation>
    <scope>NUCLEOTIDE SEQUENCE [LARGE SCALE GENOMIC DNA]</scope>
    <source>
        <strain evidence="2 3">CCFEE 5386</strain>
    </source>
</reference>
<sequence>MAQTTSCFSLKAAAQLDNIVFYTGPPCKKKKQRLMCDRDLPDLEKLLAQYASGEASDVSHHHTANLVGSTEAVTPPNVSMAAPTDAYSMFDPTLSELPDLPEDGGALQFHGNTGNDEGAWSPSELLSRWDGSGDSHYPTRHSGVRETEADVARMVDSSSDPVVGKALLPTLPHTPEPSVTASHHENDPESTTRGVGVTDPCPTAAEAVSLLPPLPQDTGICQRPSPGRRQEAALLANYDHEDVSVSLRPPTRAVDQTPTAPFEDSHQLEALCQPVAVPGLPCTVALTEPVGSARPYSPLTVSPHTFDTRNRWLTPFGVFILSSPSGNVGGVLHTALMLLGTNNSLQAPNLDRVGVECSRHPPTT</sequence>
<gene>
    <name evidence="2" type="ORF">LTR32_006619</name>
</gene>
<dbReference type="Proteomes" id="UP001308179">
    <property type="component" value="Unassembled WGS sequence"/>
</dbReference>
<evidence type="ECO:0000313" key="2">
    <source>
        <dbReference type="EMBL" id="KAK5140630.1"/>
    </source>
</evidence>
<proteinExistence type="predicted"/>